<dbReference type="PANTHER" id="PTHR47841">
    <property type="entry name" value="DIACYLGLYCEROL KINASE THETA-LIKE-RELATED"/>
    <property type="match status" value="1"/>
</dbReference>
<dbReference type="PANTHER" id="PTHR47841:SF7">
    <property type="entry name" value="CYSTEINE_HISTIDINE-RICH C1 DOMAIN PROTEIN"/>
    <property type="match status" value="1"/>
</dbReference>
<dbReference type="SUPFAM" id="SSF57889">
    <property type="entry name" value="Cysteine-rich domain"/>
    <property type="match status" value="3"/>
</dbReference>
<comment type="caution">
    <text evidence="3">The sequence shown here is derived from an EMBL/GenBank/DDBJ whole genome shotgun (WGS) entry which is preliminary data.</text>
</comment>
<dbReference type="InterPro" id="IPR046349">
    <property type="entry name" value="C1-like_sf"/>
</dbReference>
<evidence type="ECO:0000259" key="2">
    <source>
        <dbReference type="Pfam" id="PF03107"/>
    </source>
</evidence>
<name>A0A9Q1KNL9_9CARY</name>
<dbReference type="Pfam" id="PF03107">
    <property type="entry name" value="C1_2"/>
    <property type="match status" value="3"/>
</dbReference>
<evidence type="ECO:0000313" key="4">
    <source>
        <dbReference type="Proteomes" id="UP001153076"/>
    </source>
</evidence>
<evidence type="ECO:0000313" key="3">
    <source>
        <dbReference type="EMBL" id="KAJ8446693.1"/>
    </source>
</evidence>
<feature type="domain" description="DC1" evidence="2">
    <location>
        <begin position="174"/>
        <end position="220"/>
    </location>
</feature>
<proteinExistence type="predicted"/>
<feature type="domain" description="DC1" evidence="2">
    <location>
        <begin position="230"/>
        <end position="275"/>
    </location>
</feature>
<organism evidence="3 4">
    <name type="scientific">Carnegiea gigantea</name>
    <dbReference type="NCBI Taxonomy" id="171969"/>
    <lineage>
        <taxon>Eukaryota</taxon>
        <taxon>Viridiplantae</taxon>
        <taxon>Streptophyta</taxon>
        <taxon>Embryophyta</taxon>
        <taxon>Tracheophyta</taxon>
        <taxon>Spermatophyta</taxon>
        <taxon>Magnoliopsida</taxon>
        <taxon>eudicotyledons</taxon>
        <taxon>Gunneridae</taxon>
        <taxon>Pentapetalae</taxon>
        <taxon>Caryophyllales</taxon>
        <taxon>Cactineae</taxon>
        <taxon>Cactaceae</taxon>
        <taxon>Cactoideae</taxon>
        <taxon>Echinocereeae</taxon>
        <taxon>Carnegiea</taxon>
    </lineage>
</organism>
<dbReference type="Proteomes" id="UP001153076">
    <property type="component" value="Unassembled WGS sequence"/>
</dbReference>
<dbReference type="CDD" id="cd00029">
    <property type="entry name" value="C1"/>
    <property type="match status" value="1"/>
</dbReference>
<dbReference type="EMBL" id="JAKOGI010000051">
    <property type="protein sequence ID" value="KAJ8446693.1"/>
    <property type="molecule type" value="Genomic_DNA"/>
</dbReference>
<dbReference type="InterPro" id="IPR004146">
    <property type="entry name" value="DC1"/>
</dbReference>
<sequence length="324" mass="35740">MILGIQLAIAYGVTFITLAFVSATSDYLEERNRLKKGDEEIEAERYRELQTQGFTVPNEVTHLLHDQHPLALEGGPAFVCNACTKDGPSESPRYTCKNKGCNFTLHTACAVSDQVSASWKAEKLVIPKSAHKHSIVKFVQGSSAFTCSHCNNKGTSEDRIHPICAHNPSMLISFLHPIHVLELKTRHHLRWCGICGHRGKSNARVYTCEGCKFFVHPECAHCLQCYNHLSHRHTLVFRKLPKRPKIRCQVCGKKCKRWNYTCPQCPGVAIHRECIGGRFAASSSGTEETTTSPGVPSALHGIGEVATEVAIQGLIPVVTGFPAS</sequence>
<dbReference type="OrthoDB" id="938199at2759"/>
<evidence type="ECO:0000256" key="1">
    <source>
        <dbReference type="ARBA" id="ARBA00022737"/>
    </source>
</evidence>
<protein>
    <recommendedName>
        <fullName evidence="2">DC1 domain-containing protein</fullName>
    </recommendedName>
</protein>
<dbReference type="AlphaFoldDB" id="A0A9Q1KNL9"/>
<keyword evidence="4" id="KW-1185">Reference proteome</keyword>
<feature type="domain" description="DC1" evidence="2">
    <location>
        <begin position="64"/>
        <end position="110"/>
    </location>
</feature>
<accession>A0A9Q1KNL9</accession>
<keyword evidence="1" id="KW-0677">Repeat</keyword>
<gene>
    <name evidence="3" type="ORF">Cgig2_002855</name>
</gene>
<reference evidence="3" key="1">
    <citation type="submission" date="2022-04" db="EMBL/GenBank/DDBJ databases">
        <title>Carnegiea gigantea Genome sequencing and assembly v2.</title>
        <authorList>
            <person name="Copetti D."/>
            <person name="Sanderson M.J."/>
            <person name="Burquez A."/>
            <person name="Wojciechowski M.F."/>
        </authorList>
    </citation>
    <scope>NUCLEOTIDE SEQUENCE</scope>
    <source>
        <strain evidence="3">SGP5-SGP5p</strain>
        <tissue evidence="3">Aerial part</tissue>
    </source>
</reference>